<dbReference type="Proteomes" id="UP000191272">
    <property type="component" value="Chromosome"/>
</dbReference>
<protein>
    <submittedName>
        <fullName evidence="1">Uncharacterized protein</fullName>
    </submittedName>
</protein>
<name>A0ABM6JES6_NEIMU</name>
<gene>
    <name evidence="1" type="ORF">A6J88_02180</name>
</gene>
<dbReference type="EMBL" id="CP020452">
    <property type="protein sequence ID" value="ARC52153.1"/>
    <property type="molecule type" value="Genomic_DNA"/>
</dbReference>
<organism evidence="1 2">
    <name type="scientific">Neisseria mucosa</name>
    <dbReference type="NCBI Taxonomy" id="488"/>
    <lineage>
        <taxon>Bacteria</taxon>
        <taxon>Pseudomonadati</taxon>
        <taxon>Pseudomonadota</taxon>
        <taxon>Betaproteobacteria</taxon>
        <taxon>Neisseriales</taxon>
        <taxon>Neisseriaceae</taxon>
        <taxon>Neisseria</taxon>
    </lineage>
</organism>
<keyword evidence="2" id="KW-1185">Reference proteome</keyword>
<sequence length="60" mass="6640">MPEKPYGRFTSFLIRHLSPAVIPAPAGIQSSSIQNYLKIVIISNFWIPTCAGMTTRGFLT</sequence>
<accession>A0ABM6JES6</accession>
<evidence type="ECO:0000313" key="1">
    <source>
        <dbReference type="EMBL" id="ARC52153.1"/>
    </source>
</evidence>
<evidence type="ECO:0000313" key="2">
    <source>
        <dbReference type="Proteomes" id="UP000191272"/>
    </source>
</evidence>
<proteinExistence type="predicted"/>
<reference evidence="2" key="1">
    <citation type="submission" date="2017-03" db="EMBL/GenBank/DDBJ databases">
        <title>FDA dAtabase for Regulatory Grade micrObial Sequences (FDA-ARGOS): Supporting development and validation of Infectious Disease Dx tests.</title>
        <authorList>
            <person name="Campos J."/>
            <person name="Goldberg B."/>
            <person name="Tallon L."/>
            <person name="Sadzewicz L."/>
            <person name="Sengamalay N."/>
            <person name="Ott S."/>
            <person name="Godinez A."/>
            <person name="Nagaraj S."/>
            <person name="Vyas G."/>
            <person name="Aluvathingal J."/>
            <person name="Nadendla S."/>
            <person name="Geyer C."/>
            <person name="Nandy P."/>
            <person name="Hobson J."/>
            <person name="Sichtig H."/>
        </authorList>
    </citation>
    <scope>NUCLEOTIDE SEQUENCE [LARGE SCALE GENOMIC DNA]</scope>
    <source>
        <strain evidence="2">FDAARGOS_260</strain>
    </source>
</reference>